<sequence>MAFNMVFKRGVRVACRFGKTTLSTSDLYSSLDSPVVGSIVYCKSDVLDHTATESPYAQPRALVQLLREGGVATLEDGAVTPEDGVAALKDWGGYPGECGGYPGGWGGYPGRCGGYSGGWGGYPGRCGGYSGGWGGYPGRWGGYLGGWGGYPGRWGSYYGTSCGCGCNGQWGSYGGGYGIPSASSTASGYVVNHAGLRGTSSGVLSRGPQRGRAGRSRLVMVKGKQDIIPCTFLSERGVGLSQISENIECFEIWECPAIL</sequence>
<protein>
    <submittedName>
        <fullName evidence="1">Uncharacterized protein</fullName>
    </submittedName>
</protein>
<organism evidence="1">
    <name type="scientific">Timema cristinae</name>
    <name type="common">Walking stick</name>
    <dbReference type="NCBI Taxonomy" id="61476"/>
    <lineage>
        <taxon>Eukaryota</taxon>
        <taxon>Metazoa</taxon>
        <taxon>Ecdysozoa</taxon>
        <taxon>Arthropoda</taxon>
        <taxon>Hexapoda</taxon>
        <taxon>Insecta</taxon>
        <taxon>Pterygota</taxon>
        <taxon>Neoptera</taxon>
        <taxon>Polyneoptera</taxon>
        <taxon>Phasmatodea</taxon>
        <taxon>Timematodea</taxon>
        <taxon>Timematoidea</taxon>
        <taxon>Timematidae</taxon>
        <taxon>Timema</taxon>
    </lineage>
</organism>
<proteinExistence type="predicted"/>
<accession>A0A7R9CSY0</accession>
<dbReference type="EMBL" id="OC318175">
    <property type="protein sequence ID" value="CAD7400868.1"/>
    <property type="molecule type" value="Genomic_DNA"/>
</dbReference>
<evidence type="ECO:0000313" key="1">
    <source>
        <dbReference type="EMBL" id="CAD7400868.1"/>
    </source>
</evidence>
<name>A0A7R9CSY0_TIMCR</name>
<dbReference type="AlphaFoldDB" id="A0A7R9CSY0"/>
<reference evidence="1" key="1">
    <citation type="submission" date="2020-11" db="EMBL/GenBank/DDBJ databases">
        <authorList>
            <person name="Tran Van P."/>
        </authorList>
    </citation>
    <scope>NUCLEOTIDE SEQUENCE</scope>
</reference>
<gene>
    <name evidence="1" type="ORF">TCEB3V08_LOCUS5741</name>
</gene>